<reference evidence="2 3" key="1">
    <citation type="journal article" date="2025" name="Microbiol. Resour. Announc.">
        <title>Draft genome sequences for Neonectria magnoliae and Neonectria punicea, canker pathogens of Liriodendron tulipifera and Acer saccharum in West Virginia.</title>
        <authorList>
            <person name="Petronek H.M."/>
            <person name="Kasson M.T."/>
            <person name="Metheny A.M."/>
            <person name="Stauder C.M."/>
            <person name="Lovett B."/>
            <person name="Lynch S.C."/>
            <person name="Garnas J.R."/>
            <person name="Kasson L.R."/>
            <person name="Stajich J.E."/>
        </authorList>
    </citation>
    <scope>NUCLEOTIDE SEQUENCE [LARGE SCALE GENOMIC DNA]</scope>
    <source>
        <strain evidence="2 3">NRRL 64651</strain>
    </source>
</reference>
<organism evidence="2 3">
    <name type="scientific">Neonectria magnoliae</name>
    <dbReference type="NCBI Taxonomy" id="2732573"/>
    <lineage>
        <taxon>Eukaryota</taxon>
        <taxon>Fungi</taxon>
        <taxon>Dikarya</taxon>
        <taxon>Ascomycota</taxon>
        <taxon>Pezizomycotina</taxon>
        <taxon>Sordariomycetes</taxon>
        <taxon>Hypocreomycetidae</taxon>
        <taxon>Hypocreales</taxon>
        <taxon>Nectriaceae</taxon>
        <taxon>Neonectria</taxon>
    </lineage>
</organism>
<keyword evidence="3" id="KW-1185">Reference proteome</keyword>
<dbReference type="EMBL" id="JAZAVK010000027">
    <property type="protein sequence ID" value="KAK7429644.1"/>
    <property type="molecule type" value="Genomic_DNA"/>
</dbReference>
<gene>
    <name evidence="2" type="ORF">QQZ08_003839</name>
</gene>
<accession>A0ABR1I8U3</accession>
<keyword evidence="1" id="KW-0472">Membrane</keyword>
<dbReference type="Proteomes" id="UP001498421">
    <property type="component" value="Unassembled WGS sequence"/>
</dbReference>
<evidence type="ECO:0000256" key="1">
    <source>
        <dbReference type="SAM" id="Phobius"/>
    </source>
</evidence>
<protein>
    <submittedName>
        <fullName evidence="2">Uncharacterized protein</fullName>
    </submittedName>
</protein>
<proteinExistence type="predicted"/>
<comment type="caution">
    <text evidence="2">The sequence shown here is derived from an EMBL/GenBank/DDBJ whole genome shotgun (WGS) entry which is preliminary data.</text>
</comment>
<keyword evidence="1" id="KW-0812">Transmembrane</keyword>
<keyword evidence="1" id="KW-1133">Transmembrane helix</keyword>
<feature type="transmembrane region" description="Helical" evidence="1">
    <location>
        <begin position="323"/>
        <end position="343"/>
    </location>
</feature>
<evidence type="ECO:0000313" key="3">
    <source>
        <dbReference type="Proteomes" id="UP001498421"/>
    </source>
</evidence>
<name>A0ABR1I8U3_9HYPO</name>
<evidence type="ECO:0000313" key="2">
    <source>
        <dbReference type="EMBL" id="KAK7429644.1"/>
    </source>
</evidence>
<sequence>MAGSITPVLTKSNFNTTFQILDYSESTSDFWAGKCDPATPCDELLGKTSDLGTFTFVAWKTKAGLLLNSVEQASARDLSTPHHWELDNIGFTYHGRSYGVASAVGLVGPMRTSNTNQATLLNYTFLEEGYLSNVSCQYNRSSLIGFNVSNVVETPGGIYGPQGVWAQGSLPNGERSGFPTWVVVNRDFVTALAAVNSSSQGMYGFVAGEAYQALNQTQCEVVFTPTQFSVTVDMAAKNISVTPVEGDSNGNLVLHNINNVQSQKGRTGGIDSDAITGIEEGLELLLDHFLGNSGSAQVMLLNETKLVDTAMTLEVVRFGKSQIAYVALGTTAVIFIAAVAEAVRTKVWRDLPPADYLDLKFAIVGMAKDKGIKPHGIKNWGGDPDYDKVGLLRVQRRDTGSLGFVL</sequence>